<dbReference type="PANTHER" id="PTHR13865:SF28">
    <property type="entry name" value="POLYCHAETOID, ISOFORM O"/>
    <property type="match status" value="1"/>
</dbReference>
<dbReference type="PANTHER" id="PTHR13865">
    <property type="entry name" value="TIGHT JUNCTION PROTEIN"/>
    <property type="match status" value="1"/>
</dbReference>
<feature type="domain" description="Guanylate kinase/L-type calcium channel beta subunit" evidence="2">
    <location>
        <begin position="263"/>
        <end position="431"/>
    </location>
</feature>
<dbReference type="InterPro" id="IPR036028">
    <property type="entry name" value="SH3-like_dom_sf"/>
</dbReference>
<gene>
    <name evidence="3" type="ORF">GBAR_LOCUS25805</name>
</gene>
<feature type="compositionally biased region" description="Basic residues" evidence="1">
    <location>
        <begin position="79"/>
        <end position="99"/>
    </location>
</feature>
<dbReference type="InterPro" id="IPR027417">
    <property type="entry name" value="P-loop_NTPase"/>
</dbReference>
<dbReference type="Gene3D" id="3.40.50.300">
    <property type="entry name" value="P-loop containing nucleotide triphosphate hydrolases"/>
    <property type="match status" value="1"/>
</dbReference>
<proteinExistence type="predicted"/>
<feature type="compositionally biased region" description="Polar residues" evidence="1">
    <location>
        <begin position="35"/>
        <end position="78"/>
    </location>
</feature>
<evidence type="ECO:0000313" key="3">
    <source>
        <dbReference type="EMBL" id="CAI8046657.1"/>
    </source>
</evidence>
<dbReference type="GO" id="GO:0050839">
    <property type="term" value="F:cell adhesion molecule binding"/>
    <property type="evidence" value="ECO:0007669"/>
    <property type="project" value="TreeGrafter"/>
</dbReference>
<organism evidence="3 4">
    <name type="scientific">Geodia barretti</name>
    <name type="common">Barrett's horny sponge</name>
    <dbReference type="NCBI Taxonomy" id="519541"/>
    <lineage>
        <taxon>Eukaryota</taxon>
        <taxon>Metazoa</taxon>
        <taxon>Porifera</taxon>
        <taxon>Demospongiae</taxon>
        <taxon>Heteroscleromorpha</taxon>
        <taxon>Tetractinellida</taxon>
        <taxon>Astrophorina</taxon>
        <taxon>Geodiidae</taxon>
        <taxon>Geodia</taxon>
    </lineage>
</organism>
<dbReference type="GO" id="GO:0005923">
    <property type="term" value="C:bicellular tight junction"/>
    <property type="evidence" value="ECO:0007669"/>
    <property type="project" value="TreeGrafter"/>
</dbReference>
<feature type="region of interest" description="Disordered" evidence="1">
    <location>
        <begin position="1"/>
        <end position="172"/>
    </location>
</feature>
<feature type="compositionally biased region" description="Polar residues" evidence="1">
    <location>
        <begin position="139"/>
        <end position="150"/>
    </location>
</feature>
<evidence type="ECO:0000259" key="2">
    <source>
        <dbReference type="SMART" id="SM00072"/>
    </source>
</evidence>
<evidence type="ECO:0000313" key="4">
    <source>
        <dbReference type="Proteomes" id="UP001174909"/>
    </source>
</evidence>
<dbReference type="GO" id="GO:0005886">
    <property type="term" value="C:plasma membrane"/>
    <property type="evidence" value="ECO:0007669"/>
    <property type="project" value="TreeGrafter"/>
</dbReference>
<evidence type="ECO:0000256" key="1">
    <source>
        <dbReference type="SAM" id="MobiDB-lite"/>
    </source>
</evidence>
<dbReference type="Proteomes" id="UP001174909">
    <property type="component" value="Unassembled WGS sequence"/>
</dbReference>
<dbReference type="SUPFAM" id="SSF50044">
    <property type="entry name" value="SH3-domain"/>
    <property type="match status" value="1"/>
</dbReference>
<keyword evidence="4" id="KW-1185">Reference proteome</keyword>
<name>A0AA35TGG5_GEOBA</name>
<dbReference type="GO" id="GO:0045216">
    <property type="term" value="P:cell-cell junction organization"/>
    <property type="evidence" value="ECO:0007669"/>
    <property type="project" value="TreeGrafter"/>
</dbReference>
<dbReference type="EMBL" id="CASHTH010003580">
    <property type="protein sequence ID" value="CAI8046657.1"/>
    <property type="molecule type" value="Genomic_DNA"/>
</dbReference>
<dbReference type="SMART" id="SM00072">
    <property type="entry name" value="GuKc"/>
    <property type="match status" value="1"/>
</dbReference>
<dbReference type="Gene3D" id="2.30.30.40">
    <property type="entry name" value="SH3 Domains"/>
    <property type="match status" value="1"/>
</dbReference>
<dbReference type="AlphaFoldDB" id="A0AA35TGG5"/>
<accession>A0AA35TGG5</accession>
<comment type="caution">
    <text evidence="3">The sequence shown here is derived from an EMBL/GenBank/DDBJ whole genome shotgun (WGS) entry which is preliminary data.</text>
</comment>
<sequence>MAPTQMEPSHERRGYAPEDGEEYFDRLDSKRNAFRTRSNGENSNTNNSQHSQEDSPSQLSDTQLSYSEMSCSQENGATSHRKAQKGYKRKRFRGKRKGNSAHGSSSLTKLSSPEETRTLPPRSGMSSSSMGQRGRSWSNLSLSHAPSMSSVMEEPRRSTSTTNVSDMQEQDPLADATYIRANFTYVPRTPKELQIKAGDVFHIHDEAPSERFRSCFWVSRLNSDGTDERMGPIPNSIKAQEYLEAQGESLDIPIYEEVEAHTGMRPVLIFGALADQVVASLLESYPTMFYCCNTELVDSTARIIEARLKREVAEGKIVDFWRTDRGYEVIRLEALNGRENKSKHCVMAGTVQAFQSLKSKAPPVTILIKAMQYDSIMTFSPEQISEEEARRSFNEIGALEEQYGSEFSASLFLIYMDTLLGQIEDIVKKEKRKQSWVSVTRET</sequence>
<feature type="compositionally biased region" description="Polar residues" evidence="1">
    <location>
        <begin position="101"/>
        <end position="111"/>
    </location>
</feature>
<feature type="compositionally biased region" description="Polar residues" evidence="1">
    <location>
        <begin position="158"/>
        <end position="167"/>
    </location>
</feature>
<dbReference type="GO" id="GO:0150105">
    <property type="term" value="P:protein localization to cell-cell junction"/>
    <property type="evidence" value="ECO:0007669"/>
    <property type="project" value="TreeGrafter"/>
</dbReference>
<feature type="compositionally biased region" description="Low complexity" evidence="1">
    <location>
        <begin position="122"/>
        <end position="138"/>
    </location>
</feature>
<dbReference type="InterPro" id="IPR008145">
    <property type="entry name" value="GK/Ca_channel_bsu"/>
</dbReference>
<reference evidence="3" key="1">
    <citation type="submission" date="2023-03" db="EMBL/GenBank/DDBJ databases">
        <authorList>
            <person name="Steffen K."/>
            <person name="Cardenas P."/>
        </authorList>
    </citation>
    <scope>NUCLEOTIDE SEQUENCE</scope>
</reference>
<dbReference type="GO" id="GO:0098609">
    <property type="term" value="P:cell-cell adhesion"/>
    <property type="evidence" value="ECO:0007669"/>
    <property type="project" value="TreeGrafter"/>
</dbReference>
<protein>
    <submittedName>
        <fullName evidence="3">Disks large homolog 5</fullName>
    </submittedName>
</protein>